<dbReference type="AlphaFoldDB" id="A0A433A358"/>
<comment type="caution">
    <text evidence="1">The sequence shown here is derived from an EMBL/GenBank/DDBJ whole genome shotgun (WGS) entry which is preliminary data.</text>
</comment>
<evidence type="ECO:0000313" key="1">
    <source>
        <dbReference type="EMBL" id="RUO97131.1"/>
    </source>
</evidence>
<dbReference type="EMBL" id="RBNI01018290">
    <property type="protein sequence ID" value="RUO97131.1"/>
    <property type="molecule type" value="Genomic_DNA"/>
</dbReference>
<gene>
    <name evidence="1" type="ORF">BC936DRAFT_140925</name>
</gene>
<keyword evidence="2" id="KW-1185">Reference proteome</keyword>
<organism evidence="1 2">
    <name type="scientific">Jimgerdemannia flammicorona</name>
    <dbReference type="NCBI Taxonomy" id="994334"/>
    <lineage>
        <taxon>Eukaryota</taxon>
        <taxon>Fungi</taxon>
        <taxon>Fungi incertae sedis</taxon>
        <taxon>Mucoromycota</taxon>
        <taxon>Mucoromycotina</taxon>
        <taxon>Endogonomycetes</taxon>
        <taxon>Endogonales</taxon>
        <taxon>Endogonaceae</taxon>
        <taxon>Jimgerdemannia</taxon>
    </lineage>
</organism>
<name>A0A433A358_9FUNG</name>
<sequence length="65" mass="7536">MIRHSPHTPDFIVYSQHSVHEIFRSTPCELPIHSVHEIFRSTHCELPTLQSHRACVMDIMVSLSI</sequence>
<proteinExistence type="predicted"/>
<reference evidence="1 2" key="1">
    <citation type="journal article" date="2018" name="New Phytol.">
        <title>Phylogenomics of Endogonaceae and evolution of mycorrhizas within Mucoromycota.</title>
        <authorList>
            <person name="Chang Y."/>
            <person name="Desiro A."/>
            <person name="Na H."/>
            <person name="Sandor L."/>
            <person name="Lipzen A."/>
            <person name="Clum A."/>
            <person name="Barry K."/>
            <person name="Grigoriev I.V."/>
            <person name="Martin F.M."/>
            <person name="Stajich J.E."/>
            <person name="Smith M.E."/>
            <person name="Bonito G."/>
            <person name="Spatafora J.W."/>
        </authorList>
    </citation>
    <scope>NUCLEOTIDE SEQUENCE [LARGE SCALE GENOMIC DNA]</scope>
    <source>
        <strain evidence="1 2">GMNB39</strain>
    </source>
</reference>
<dbReference type="Proteomes" id="UP000268093">
    <property type="component" value="Unassembled WGS sequence"/>
</dbReference>
<evidence type="ECO:0000313" key="2">
    <source>
        <dbReference type="Proteomes" id="UP000268093"/>
    </source>
</evidence>
<protein>
    <submittedName>
        <fullName evidence="1">Uncharacterized protein</fullName>
    </submittedName>
</protein>
<accession>A0A433A358</accession>